<sequence>MRLIGHILIAALWVVMNVEGTVSKQVSKQVGEYGSYANPNARAFDKCTAQELIKLSQCCNDVLVKLNTCKAEDLACECCALQSIDKDCYNLCPGNPSVNFLTVLINDCSSLQGVNACGLPFKKYNDPIQVDPLMVSGKSLLQTSSSITTIPTPTSTISSSAPNQDTTTVALQNSTVATNDTTVSSTGSTTASSSKVGVASSNLNHVVSLNYFDIVVFGMVIFWYYI</sequence>
<name>A0A9P7V555_9ASCO</name>
<accession>A0A9P7V555</accession>
<dbReference type="EMBL" id="JAHMUF010000027">
    <property type="protein sequence ID" value="KAG7191556.1"/>
    <property type="molecule type" value="Genomic_DNA"/>
</dbReference>
<dbReference type="GeneID" id="66116436"/>
<proteinExistence type="predicted"/>
<dbReference type="AlphaFoldDB" id="A0A9P7V555"/>
<protein>
    <submittedName>
        <fullName evidence="2">Uncharacterized protein</fullName>
    </submittedName>
</protein>
<feature type="signal peptide" evidence="1">
    <location>
        <begin position="1"/>
        <end position="23"/>
    </location>
</feature>
<dbReference type="RefSeq" id="XP_043047108.1">
    <property type="nucleotide sequence ID" value="XM_043193798.1"/>
</dbReference>
<comment type="caution">
    <text evidence="2">The sequence shown here is derived from an EMBL/GenBank/DDBJ whole genome shotgun (WGS) entry which is preliminary data.</text>
</comment>
<organism evidence="2 3">
    <name type="scientific">Scheffersomyces spartinae</name>
    <dbReference type="NCBI Taxonomy" id="45513"/>
    <lineage>
        <taxon>Eukaryota</taxon>
        <taxon>Fungi</taxon>
        <taxon>Dikarya</taxon>
        <taxon>Ascomycota</taxon>
        <taxon>Saccharomycotina</taxon>
        <taxon>Pichiomycetes</taxon>
        <taxon>Debaryomycetaceae</taxon>
        <taxon>Scheffersomyces</taxon>
    </lineage>
</organism>
<evidence type="ECO:0000256" key="1">
    <source>
        <dbReference type="SAM" id="SignalP"/>
    </source>
</evidence>
<feature type="chain" id="PRO_5040245272" evidence="1">
    <location>
        <begin position="24"/>
        <end position="226"/>
    </location>
</feature>
<gene>
    <name evidence="2" type="ORF">KQ657_003062</name>
</gene>
<dbReference type="Proteomes" id="UP000790833">
    <property type="component" value="Unassembled WGS sequence"/>
</dbReference>
<keyword evidence="1" id="KW-0732">Signal</keyword>
<evidence type="ECO:0000313" key="2">
    <source>
        <dbReference type="EMBL" id="KAG7191556.1"/>
    </source>
</evidence>
<dbReference type="OrthoDB" id="4087523at2759"/>
<reference evidence="2" key="1">
    <citation type="submission" date="2021-03" db="EMBL/GenBank/DDBJ databases">
        <authorList>
            <person name="Palmer J.M."/>
        </authorList>
    </citation>
    <scope>NUCLEOTIDE SEQUENCE</scope>
    <source>
        <strain evidence="2">ARV_011</strain>
    </source>
</reference>
<evidence type="ECO:0000313" key="3">
    <source>
        <dbReference type="Proteomes" id="UP000790833"/>
    </source>
</evidence>
<keyword evidence="3" id="KW-1185">Reference proteome</keyword>